<accession>A0A1A3GY47</accession>
<comment type="caution">
    <text evidence="1">The sequence shown here is derived from an EMBL/GenBank/DDBJ whole genome shotgun (WGS) entry which is preliminary data.</text>
</comment>
<evidence type="ECO:0000313" key="2">
    <source>
        <dbReference type="Proteomes" id="UP000093898"/>
    </source>
</evidence>
<dbReference type="RefSeq" id="WP_064982487.1">
    <property type="nucleotide sequence ID" value="NZ_LZLC01000160.1"/>
</dbReference>
<evidence type="ECO:0000313" key="1">
    <source>
        <dbReference type="EMBL" id="OBJ40298.1"/>
    </source>
</evidence>
<organism evidence="1 2">
    <name type="scientific">Mycolicibacterium mucogenicum</name>
    <name type="common">Mycobacterium mucogenicum</name>
    <dbReference type="NCBI Taxonomy" id="56689"/>
    <lineage>
        <taxon>Bacteria</taxon>
        <taxon>Bacillati</taxon>
        <taxon>Actinomycetota</taxon>
        <taxon>Actinomycetes</taxon>
        <taxon>Mycobacteriales</taxon>
        <taxon>Mycobacteriaceae</taxon>
        <taxon>Mycolicibacterium</taxon>
    </lineage>
</organism>
<sequence>MSDEELPGYLRVQVDVKDMTLDEALATEASLMRTRELCRSQRALGSIDRRLAEIRERIQELWPKNG</sequence>
<dbReference type="AlphaFoldDB" id="A0A1A3GY47"/>
<dbReference type="EMBL" id="LZLC01000160">
    <property type="protein sequence ID" value="OBJ40298.1"/>
    <property type="molecule type" value="Genomic_DNA"/>
</dbReference>
<dbReference type="Proteomes" id="UP000093898">
    <property type="component" value="Unassembled WGS sequence"/>
</dbReference>
<gene>
    <name evidence="1" type="ORF">A5630_25440</name>
</gene>
<name>A0A1A3GY47_MYCMU</name>
<proteinExistence type="predicted"/>
<reference evidence="1 2" key="1">
    <citation type="submission" date="2016-06" db="EMBL/GenBank/DDBJ databases">
        <authorList>
            <person name="Kjaerup R.B."/>
            <person name="Dalgaard T.S."/>
            <person name="Juul-Madsen H.R."/>
        </authorList>
    </citation>
    <scope>NUCLEOTIDE SEQUENCE [LARGE SCALE GENOMIC DNA]</scope>
    <source>
        <strain evidence="1 2">1127319.6</strain>
    </source>
</reference>
<protein>
    <submittedName>
        <fullName evidence="1">Uncharacterized protein</fullName>
    </submittedName>
</protein>